<sequence>MIFFLFSWSRVVYTLQTFCNIVFSIFDFTVTLIKIKGNTCTVIMDL</sequence>
<dbReference type="AlphaFoldDB" id="A0A0E9QTK4"/>
<evidence type="ECO:0000313" key="1">
    <source>
        <dbReference type="EMBL" id="JAH19610.1"/>
    </source>
</evidence>
<reference evidence="1" key="1">
    <citation type="submission" date="2014-11" db="EMBL/GenBank/DDBJ databases">
        <authorList>
            <person name="Amaro Gonzalez C."/>
        </authorList>
    </citation>
    <scope>NUCLEOTIDE SEQUENCE</scope>
</reference>
<proteinExistence type="predicted"/>
<organism evidence="1">
    <name type="scientific">Anguilla anguilla</name>
    <name type="common">European freshwater eel</name>
    <name type="synonym">Muraena anguilla</name>
    <dbReference type="NCBI Taxonomy" id="7936"/>
    <lineage>
        <taxon>Eukaryota</taxon>
        <taxon>Metazoa</taxon>
        <taxon>Chordata</taxon>
        <taxon>Craniata</taxon>
        <taxon>Vertebrata</taxon>
        <taxon>Euteleostomi</taxon>
        <taxon>Actinopterygii</taxon>
        <taxon>Neopterygii</taxon>
        <taxon>Teleostei</taxon>
        <taxon>Anguilliformes</taxon>
        <taxon>Anguillidae</taxon>
        <taxon>Anguilla</taxon>
    </lineage>
</organism>
<name>A0A0E9QTK4_ANGAN</name>
<dbReference type="EMBL" id="GBXM01088967">
    <property type="protein sequence ID" value="JAH19610.1"/>
    <property type="molecule type" value="Transcribed_RNA"/>
</dbReference>
<accession>A0A0E9QTK4</accession>
<protein>
    <submittedName>
        <fullName evidence="1">Uncharacterized protein</fullName>
    </submittedName>
</protein>
<reference evidence="1" key="2">
    <citation type="journal article" date="2015" name="Fish Shellfish Immunol.">
        <title>Early steps in the European eel (Anguilla anguilla)-Vibrio vulnificus interaction in the gills: Role of the RtxA13 toxin.</title>
        <authorList>
            <person name="Callol A."/>
            <person name="Pajuelo D."/>
            <person name="Ebbesson L."/>
            <person name="Teles M."/>
            <person name="MacKenzie S."/>
            <person name="Amaro C."/>
        </authorList>
    </citation>
    <scope>NUCLEOTIDE SEQUENCE</scope>
</reference>